<dbReference type="NCBIfam" id="TIGR01200">
    <property type="entry name" value="GLPGLI"/>
    <property type="match status" value="1"/>
</dbReference>
<dbReference type="RefSeq" id="WP_241937175.1">
    <property type="nucleotide sequence ID" value="NZ_JALBGC010000004.1"/>
</dbReference>
<dbReference type="InterPro" id="IPR005901">
    <property type="entry name" value="GLPGLI"/>
</dbReference>
<gene>
    <name evidence="3" type="ORF">MON38_16125</name>
</gene>
<comment type="caution">
    <text evidence="3">The sequence shown here is derived from an EMBL/GenBank/DDBJ whole genome shotgun (WGS) entry which is preliminary data.</text>
</comment>
<proteinExistence type="predicted"/>
<reference evidence="3" key="1">
    <citation type="submission" date="2022-03" db="EMBL/GenBank/DDBJ databases">
        <title>Bacterial whole genome sequence for Hymenobacter sp. DH14.</title>
        <authorList>
            <person name="Le V."/>
        </authorList>
    </citation>
    <scope>NUCLEOTIDE SEQUENCE</scope>
    <source>
        <strain evidence="3">DH14</strain>
    </source>
</reference>
<dbReference type="Proteomes" id="UP001139193">
    <property type="component" value="Unassembled WGS sequence"/>
</dbReference>
<evidence type="ECO:0000256" key="1">
    <source>
        <dbReference type="SAM" id="MobiDB-lite"/>
    </source>
</evidence>
<dbReference type="EMBL" id="JALBGC010000004">
    <property type="protein sequence ID" value="MCI1188951.1"/>
    <property type="molecule type" value="Genomic_DNA"/>
</dbReference>
<evidence type="ECO:0000313" key="4">
    <source>
        <dbReference type="Proteomes" id="UP001139193"/>
    </source>
</evidence>
<evidence type="ECO:0000256" key="2">
    <source>
        <dbReference type="SAM" id="SignalP"/>
    </source>
</evidence>
<evidence type="ECO:0000313" key="3">
    <source>
        <dbReference type="EMBL" id="MCI1188951.1"/>
    </source>
</evidence>
<protein>
    <submittedName>
        <fullName evidence="3">GLPGLI family protein</fullName>
    </submittedName>
</protein>
<keyword evidence="2" id="KW-0732">Signal</keyword>
<accession>A0A9X1VMP5</accession>
<feature type="region of interest" description="Disordered" evidence="1">
    <location>
        <begin position="261"/>
        <end position="288"/>
    </location>
</feature>
<sequence length="288" mass="31949">MRLRYFLLAGALLALPARAQTVPALPATDQVRLEAIYRLTFRTDSTAPATRSDIMRLQIGSKMSRFESLNAVRGDSLVESAFKTAETQATGSGSNKTIDMGKIDIGAFRTSFREIIFKIPAAKQLVFRDRIGLGKFAYAEPLDRLAWTILPTTAAIAGYNCQRATTTYAGRHWEAWFTREVPVPEGPYKFYGLPGLIVKLADTGASYTYELARLRQLPAPVPMKVPEENAKSVSKAEFLAGKATDARAGLEQMLANGNIRFKTPEEETAFRQKARERAKRPTNPIELK</sequence>
<name>A0A9X1VMP5_9BACT</name>
<feature type="chain" id="PRO_5040756994" evidence="2">
    <location>
        <begin position="20"/>
        <end position="288"/>
    </location>
</feature>
<dbReference type="Pfam" id="PF09697">
    <property type="entry name" value="Porph_ging"/>
    <property type="match status" value="1"/>
</dbReference>
<organism evidence="3 4">
    <name type="scientific">Hymenobacter cyanobacteriorum</name>
    <dbReference type="NCBI Taxonomy" id="2926463"/>
    <lineage>
        <taxon>Bacteria</taxon>
        <taxon>Pseudomonadati</taxon>
        <taxon>Bacteroidota</taxon>
        <taxon>Cytophagia</taxon>
        <taxon>Cytophagales</taxon>
        <taxon>Hymenobacteraceae</taxon>
        <taxon>Hymenobacter</taxon>
    </lineage>
</organism>
<keyword evidence="4" id="KW-1185">Reference proteome</keyword>
<feature type="compositionally biased region" description="Basic and acidic residues" evidence="1">
    <location>
        <begin position="262"/>
        <end position="275"/>
    </location>
</feature>
<feature type="signal peptide" evidence="2">
    <location>
        <begin position="1"/>
        <end position="19"/>
    </location>
</feature>
<dbReference type="AlphaFoldDB" id="A0A9X1VMP5"/>